<dbReference type="EMBL" id="FODS01000002">
    <property type="protein sequence ID" value="SEO19365.1"/>
    <property type="molecule type" value="Genomic_DNA"/>
</dbReference>
<reference evidence="1 2" key="1">
    <citation type="submission" date="2016-10" db="EMBL/GenBank/DDBJ databases">
        <authorList>
            <person name="de Groot N.N."/>
        </authorList>
    </citation>
    <scope>NUCLEOTIDE SEQUENCE [LARGE SCALE GENOMIC DNA]</scope>
    <source>
        <strain evidence="1 2">DSM 27842</strain>
    </source>
</reference>
<proteinExistence type="predicted"/>
<organism evidence="1 2">
    <name type="scientific">Salinihabitans flavidus</name>
    <dbReference type="NCBI Taxonomy" id="569882"/>
    <lineage>
        <taxon>Bacteria</taxon>
        <taxon>Pseudomonadati</taxon>
        <taxon>Pseudomonadota</taxon>
        <taxon>Alphaproteobacteria</taxon>
        <taxon>Rhodobacterales</taxon>
        <taxon>Roseobacteraceae</taxon>
        <taxon>Salinihabitans</taxon>
    </lineage>
</organism>
<gene>
    <name evidence="1" type="ORF">SAMN04490248_102196</name>
</gene>
<dbReference type="AlphaFoldDB" id="A0A1H8MPP7"/>
<sequence length="47" mass="5281">MTNPISVALVLLIFGGLIADMYWADGQTALLIARKFVALVEWVAFWR</sequence>
<name>A0A1H8MPP7_9RHOB</name>
<evidence type="ECO:0000313" key="2">
    <source>
        <dbReference type="Proteomes" id="UP000198893"/>
    </source>
</evidence>
<evidence type="ECO:0008006" key="3">
    <source>
        <dbReference type="Google" id="ProtNLM"/>
    </source>
</evidence>
<evidence type="ECO:0000313" key="1">
    <source>
        <dbReference type="EMBL" id="SEO19365.1"/>
    </source>
</evidence>
<accession>A0A1H8MPP7</accession>
<protein>
    <recommendedName>
        <fullName evidence="3">Glyceraldehyde-3-phosphate dehydrogenase</fullName>
    </recommendedName>
</protein>
<dbReference type="RefSeq" id="WP_175483146.1">
    <property type="nucleotide sequence ID" value="NZ_FODS01000002.1"/>
</dbReference>
<keyword evidence="2" id="KW-1185">Reference proteome</keyword>
<dbReference type="Proteomes" id="UP000198893">
    <property type="component" value="Unassembled WGS sequence"/>
</dbReference>